<dbReference type="Proteomes" id="UP000006514">
    <property type="component" value="Unassembled WGS sequence"/>
</dbReference>
<feature type="compositionally biased region" description="Polar residues" evidence="1">
    <location>
        <begin position="10"/>
        <end position="21"/>
    </location>
</feature>
<dbReference type="InParanoid" id="J0LAG1"/>
<feature type="compositionally biased region" description="Polar residues" evidence="1">
    <location>
        <begin position="42"/>
        <end position="53"/>
    </location>
</feature>
<feature type="region of interest" description="Disordered" evidence="1">
    <location>
        <begin position="1"/>
        <end position="131"/>
    </location>
</feature>
<evidence type="ECO:0000313" key="2">
    <source>
        <dbReference type="EMBL" id="EJD33406.1"/>
    </source>
</evidence>
<dbReference type="EMBL" id="JH688245">
    <property type="protein sequence ID" value="EJD33406.1"/>
    <property type="molecule type" value="Genomic_DNA"/>
</dbReference>
<gene>
    <name evidence="2" type="ORF">AURDEDRAFT_177509</name>
</gene>
<dbReference type="KEGG" id="adl:AURDEDRAFT_177509"/>
<dbReference type="AlphaFoldDB" id="J0LAG1"/>
<organism evidence="2 3">
    <name type="scientific">Auricularia subglabra (strain TFB-10046 / SS5)</name>
    <name type="common">White-rot fungus</name>
    <name type="synonym">Auricularia delicata (strain TFB10046)</name>
    <dbReference type="NCBI Taxonomy" id="717982"/>
    <lineage>
        <taxon>Eukaryota</taxon>
        <taxon>Fungi</taxon>
        <taxon>Dikarya</taxon>
        <taxon>Basidiomycota</taxon>
        <taxon>Agaricomycotina</taxon>
        <taxon>Agaricomycetes</taxon>
        <taxon>Auriculariales</taxon>
        <taxon>Auriculariaceae</taxon>
        <taxon>Auricularia</taxon>
    </lineage>
</organism>
<evidence type="ECO:0000313" key="3">
    <source>
        <dbReference type="Proteomes" id="UP000006514"/>
    </source>
</evidence>
<evidence type="ECO:0000256" key="1">
    <source>
        <dbReference type="SAM" id="MobiDB-lite"/>
    </source>
</evidence>
<accession>J0LAG1</accession>
<name>J0LAG1_AURST</name>
<feature type="compositionally biased region" description="Basic and acidic residues" evidence="1">
    <location>
        <begin position="58"/>
        <end position="72"/>
    </location>
</feature>
<feature type="compositionally biased region" description="Polar residues" evidence="1">
    <location>
        <begin position="110"/>
        <end position="122"/>
    </location>
</feature>
<reference evidence="3" key="1">
    <citation type="journal article" date="2012" name="Science">
        <title>The Paleozoic origin of enzymatic lignin decomposition reconstructed from 31 fungal genomes.</title>
        <authorList>
            <person name="Floudas D."/>
            <person name="Binder M."/>
            <person name="Riley R."/>
            <person name="Barry K."/>
            <person name="Blanchette R.A."/>
            <person name="Henrissat B."/>
            <person name="Martinez A.T."/>
            <person name="Otillar R."/>
            <person name="Spatafora J.W."/>
            <person name="Yadav J.S."/>
            <person name="Aerts A."/>
            <person name="Benoit I."/>
            <person name="Boyd A."/>
            <person name="Carlson A."/>
            <person name="Copeland A."/>
            <person name="Coutinho P.M."/>
            <person name="de Vries R.P."/>
            <person name="Ferreira P."/>
            <person name="Findley K."/>
            <person name="Foster B."/>
            <person name="Gaskell J."/>
            <person name="Glotzer D."/>
            <person name="Gorecki P."/>
            <person name="Heitman J."/>
            <person name="Hesse C."/>
            <person name="Hori C."/>
            <person name="Igarashi K."/>
            <person name="Jurgens J.A."/>
            <person name="Kallen N."/>
            <person name="Kersten P."/>
            <person name="Kohler A."/>
            <person name="Kuees U."/>
            <person name="Kumar T.K.A."/>
            <person name="Kuo A."/>
            <person name="LaButti K."/>
            <person name="Larrondo L.F."/>
            <person name="Lindquist E."/>
            <person name="Ling A."/>
            <person name="Lombard V."/>
            <person name="Lucas S."/>
            <person name="Lundell T."/>
            <person name="Martin R."/>
            <person name="McLaughlin D.J."/>
            <person name="Morgenstern I."/>
            <person name="Morin E."/>
            <person name="Murat C."/>
            <person name="Nagy L.G."/>
            <person name="Nolan M."/>
            <person name="Ohm R.A."/>
            <person name="Patyshakuliyeva A."/>
            <person name="Rokas A."/>
            <person name="Ruiz-Duenas F.J."/>
            <person name="Sabat G."/>
            <person name="Salamov A."/>
            <person name="Samejima M."/>
            <person name="Schmutz J."/>
            <person name="Slot J.C."/>
            <person name="St John F."/>
            <person name="Stenlid J."/>
            <person name="Sun H."/>
            <person name="Sun S."/>
            <person name="Syed K."/>
            <person name="Tsang A."/>
            <person name="Wiebenga A."/>
            <person name="Young D."/>
            <person name="Pisabarro A."/>
            <person name="Eastwood D.C."/>
            <person name="Martin F."/>
            <person name="Cullen D."/>
            <person name="Grigoriev I.V."/>
            <person name="Hibbett D.S."/>
        </authorList>
    </citation>
    <scope>NUCLEOTIDE SEQUENCE [LARGE SCALE GENOMIC DNA]</scope>
    <source>
        <strain evidence="3">TFB10046</strain>
    </source>
</reference>
<protein>
    <submittedName>
        <fullName evidence="2">Uncharacterized protein</fullName>
    </submittedName>
</protein>
<feature type="region of interest" description="Disordered" evidence="1">
    <location>
        <begin position="172"/>
        <end position="199"/>
    </location>
</feature>
<proteinExistence type="predicted"/>
<keyword evidence="3" id="KW-1185">Reference proteome</keyword>
<sequence>MSARNVPTIDATQNAGNNLGSRQPAAPQALSHNDGSQPPAGTETTTVWRSTGLSRPMSKKDDKDGLPEDWRRPKAAAQKECASAQDATKNAKFGASLKREAFAGGRASRPQCQQPPQATHSPPSAEKPAQLRKIREHFTAAKESASTSIHAPEPALFAATIPPYTEETLFPKTQGARPKVLLPQAKSHPAGNDDDALSREPDVEAVLKKVESLVSKGLLTEEEAAILAAAHVRHE</sequence>